<keyword evidence="3" id="KW-1185">Reference proteome</keyword>
<feature type="region of interest" description="Disordered" evidence="1">
    <location>
        <begin position="123"/>
        <end position="147"/>
    </location>
</feature>
<dbReference type="RefSeq" id="WP_272087937.1">
    <property type="nucleotide sequence ID" value="NZ_JAQNDL010000002.1"/>
</dbReference>
<dbReference type="EMBL" id="JAQNDL010000002">
    <property type="protein sequence ID" value="MDC0719425.1"/>
    <property type="molecule type" value="Genomic_DNA"/>
</dbReference>
<protein>
    <submittedName>
        <fullName evidence="2">Uncharacterized protein</fullName>
    </submittedName>
</protein>
<comment type="caution">
    <text evidence="2">The sequence shown here is derived from an EMBL/GenBank/DDBJ whole genome shotgun (WGS) entry which is preliminary data.</text>
</comment>
<organism evidence="2 3">
    <name type="scientific">Nannocystis bainbridge</name>
    <dbReference type="NCBI Taxonomy" id="2995303"/>
    <lineage>
        <taxon>Bacteria</taxon>
        <taxon>Pseudomonadati</taxon>
        <taxon>Myxococcota</taxon>
        <taxon>Polyangia</taxon>
        <taxon>Nannocystales</taxon>
        <taxon>Nannocystaceae</taxon>
        <taxon>Nannocystis</taxon>
    </lineage>
</organism>
<sequence>MAEMDRQLFGATDRENQKLSATARLLLALLWTYADLDDAKAYRKSRGQPIRQAPKVEVRRLEEAASLLGFELETIRRALDRQLGPAGWVLRTKDSRFLALLDREHRDAYLAAKHPFAPVVKRDLGADPGQRSAVDPGQRSADPGQRSGICGMVVREIPDNHPLHPLRVPIGS</sequence>
<evidence type="ECO:0000313" key="2">
    <source>
        <dbReference type="EMBL" id="MDC0719425.1"/>
    </source>
</evidence>
<evidence type="ECO:0000313" key="3">
    <source>
        <dbReference type="Proteomes" id="UP001221686"/>
    </source>
</evidence>
<evidence type="ECO:0000256" key="1">
    <source>
        <dbReference type="SAM" id="MobiDB-lite"/>
    </source>
</evidence>
<dbReference type="Proteomes" id="UP001221686">
    <property type="component" value="Unassembled WGS sequence"/>
</dbReference>
<proteinExistence type="predicted"/>
<reference evidence="2 3" key="1">
    <citation type="submission" date="2022-11" db="EMBL/GenBank/DDBJ databases">
        <title>Minimal conservation of predation-associated metabolite biosynthetic gene clusters underscores biosynthetic potential of Myxococcota including descriptions for ten novel species: Archangium lansinium sp. nov., Myxococcus landrumus sp. nov., Nannocystis bai.</title>
        <authorList>
            <person name="Ahearne A."/>
            <person name="Stevens C."/>
            <person name="Dowd S."/>
        </authorList>
    </citation>
    <scope>NUCLEOTIDE SEQUENCE [LARGE SCALE GENOMIC DNA]</scope>
    <source>
        <strain evidence="2 3">BB15-2</strain>
    </source>
</reference>
<name>A0ABT5E0L5_9BACT</name>
<accession>A0ABT5E0L5</accession>
<gene>
    <name evidence="2" type="ORF">POL25_21140</name>
</gene>